<proteinExistence type="predicted"/>
<dbReference type="InterPro" id="IPR019734">
    <property type="entry name" value="TPR_rpt"/>
</dbReference>
<accession>A0AA86TAU7</accession>
<organism evidence="2 3">
    <name type="scientific">Sphenostylis stenocarpa</name>
    <dbReference type="NCBI Taxonomy" id="92480"/>
    <lineage>
        <taxon>Eukaryota</taxon>
        <taxon>Viridiplantae</taxon>
        <taxon>Streptophyta</taxon>
        <taxon>Embryophyta</taxon>
        <taxon>Tracheophyta</taxon>
        <taxon>Spermatophyta</taxon>
        <taxon>Magnoliopsida</taxon>
        <taxon>eudicotyledons</taxon>
        <taxon>Gunneridae</taxon>
        <taxon>Pentapetalae</taxon>
        <taxon>rosids</taxon>
        <taxon>fabids</taxon>
        <taxon>Fabales</taxon>
        <taxon>Fabaceae</taxon>
        <taxon>Papilionoideae</taxon>
        <taxon>50 kb inversion clade</taxon>
        <taxon>NPAAA clade</taxon>
        <taxon>indigoferoid/millettioid clade</taxon>
        <taxon>Phaseoleae</taxon>
        <taxon>Sphenostylis</taxon>
    </lineage>
</organism>
<reference evidence="2" key="1">
    <citation type="submission" date="2023-10" db="EMBL/GenBank/DDBJ databases">
        <authorList>
            <person name="Domelevo Entfellner J.-B."/>
        </authorList>
    </citation>
    <scope>NUCLEOTIDE SEQUENCE</scope>
</reference>
<protein>
    <recommendedName>
        <fullName evidence="4">Protein NPGR1</fullName>
    </recommendedName>
</protein>
<dbReference type="SMART" id="SM00028">
    <property type="entry name" value="TPR"/>
    <property type="match status" value="4"/>
</dbReference>
<dbReference type="Pfam" id="PF13432">
    <property type="entry name" value="TPR_16"/>
    <property type="match status" value="1"/>
</dbReference>
<evidence type="ECO:0000256" key="1">
    <source>
        <dbReference type="SAM" id="MobiDB-lite"/>
    </source>
</evidence>
<evidence type="ECO:0008006" key="4">
    <source>
        <dbReference type="Google" id="ProtNLM"/>
    </source>
</evidence>
<dbReference type="AlphaFoldDB" id="A0AA86TAU7"/>
<dbReference type="SUPFAM" id="SSF48452">
    <property type="entry name" value="TPR-like"/>
    <property type="match status" value="3"/>
</dbReference>
<dbReference type="PANTHER" id="PTHR44102">
    <property type="entry name" value="PROTEIN NPG1"/>
    <property type="match status" value="1"/>
</dbReference>
<keyword evidence="3" id="KW-1185">Reference proteome</keyword>
<gene>
    <name evidence="2" type="ORF">AYBTSS11_LOCUS24883</name>
</gene>
<feature type="region of interest" description="Disordered" evidence="1">
    <location>
        <begin position="14"/>
        <end position="38"/>
    </location>
</feature>
<dbReference type="InterPro" id="IPR011990">
    <property type="entry name" value="TPR-like_helical_dom_sf"/>
</dbReference>
<evidence type="ECO:0000313" key="2">
    <source>
        <dbReference type="EMBL" id="CAJ1972826.1"/>
    </source>
</evidence>
<name>A0AA86TAU7_9FABA</name>
<dbReference type="EMBL" id="OY731405">
    <property type="protein sequence ID" value="CAJ1972826.1"/>
    <property type="molecule type" value="Genomic_DNA"/>
</dbReference>
<dbReference type="Proteomes" id="UP001189624">
    <property type="component" value="Chromosome 8"/>
</dbReference>
<dbReference type="Gramene" id="rna-AYBTSS11_LOCUS24883">
    <property type="protein sequence ID" value="CAJ1972826.1"/>
    <property type="gene ID" value="gene-AYBTSS11_LOCUS24883"/>
</dbReference>
<dbReference type="PANTHER" id="PTHR44102:SF4">
    <property type="entry name" value="PROTEIN NPGR1"/>
    <property type="match status" value="1"/>
</dbReference>
<evidence type="ECO:0000313" key="3">
    <source>
        <dbReference type="Proteomes" id="UP001189624"/>
    </source>
</evidence>
<dbReference type="Gene3D" id="1.25.40.10">
    <property type="entry name" value="Tetratricopeptide repeat domain"/>
    <property type="match status" value="3"/>
</dbReference>
<dbReference type="InterPro" id="IPR043376">
    <property type="entry name" value="NPG1-like"/>
</dbReference>
<sequence length="710" mass="79510">MLCACSGEQFKFEEAPQSPESLATRDFSASGLSSRTGDWESKFDETQVEDVESTLKETLSLNYEEARALLGRLEYQRGNFDAALKVFEGIDIRDLAPRMIRAIAERTKQRKPRSKGDNVLPNVMSMHSVSLLLEAILLKSKSLEELGGYTEAAKECRIIVDIVESALPKGMPEGIGEDCKLQEMFHKALGLLPNLWIKAGFLDEAVTAYRWALVKPWNLEPWRLACVQKDLATTLLYGGVEVNLPSQLQVNGLTTPMSGTEEAILLLLILSGKMALEEIDWDPEIMDHLTYSLSITGMFESLANNVEKVLPGVYDRAERWYFLALCYSAAGQNEVALNLLRKACASSEAKHRPYFPSFLFAAKLCSLYPNHAHEGIKFSQEAIDLAKHQNEHFLGQGQKFLGTCYGAAARISVLDSERIIFQRESLKFLNAAVALNGNNDPEVIFSLGLENAIQRNLNAAYDNLIMYSDMMAGSSIRGWQLLPLIVSAQQRFKDAETIVDFALDEAGSVDQLQLLRLKAILQITQKQPKQAIEIYRILLAVIESQKEHWLQAKAFWHEALTQQKLEMEVWQDLATIYADLSSFLDAKACVDKAQLIEFFSPRSWHLTGLLLESRTLHKEALVSFLVSLSIEPDYPPGIISAAKLLLKFGMQSLPIARSFLMNALRLDPTNHDAWFNLGRVSKMEGSLQQAADFFQAASELKLSAPVQKFE</sequence>